<evidence type="ECO:0000259" key="1">
    <source>
        <dbReference type="Pfam" id="PF14529"/>
    </source>
</evidence>
<sequence length="120" mass="13934">MVLDVLQGKPIVIGADINAKSEMWHSSEKDERGELFVELPETRNMRDQQQTEWEPELRCIHYNADWKSSDLALLRRKISKEAIFVEVNLQERIMAITAIIKGTCEEILRKTWHGLPNLSC</sequence>
<dbReference type="SUPFAM" id="SSF56219">
    <property type="entry name" value="DNase I-like"/>
    <property type="match status" value="1"/>
</dbReference>
<evidence type="ECO:0000313" key="2">
    <source>
        <dbReference type="EMBL" id="KAJ8891623.1"/>
    </source>
</evidence>
<organism evidence="2 3">
    <name type="scientific">Dryococelus australis</name>
    <dbReference type="NCBI Taxonomy" id="614101"/>
    <lineage>
        <taxon>Eukaryota</taxon>
        <taxon>Metazoa</taxon>
        <taxon>Ecdysozoa</taxon>
        <taxon>Arthropoda</taxon>
        <taxon>Hexapoda</taxon>
        <taxon>Insecta</taxon>
        <taxon>Pterygota</taxon>
        <taxon>Neoptera</taxon>
        <taxon>Polyneoptera</taxon>
        <taxon>Phasmatodea</taxon>
        <taxon>Verophasmatodea</taxon>
        <taxon>Anareolatae</taxon>
        <taxon>Phasmatidae</taxon>
        <taxon>Eurycanthinae</taxon>
        <taxon>Dryococelus</taxon>
    </lineage>
</organism>
<dbReference type="Gene3D" id="3.60.10.10">
    <property type="entry name" value="Endonuclease/exonuclease/phosphatase"/>
    <property type="match status" value="1"/>
</dbReference>
<comment type="caution">
    <text evidence="2">The sequence shown here is derived from an EMBL/GenBank/DDBJ whole genome shotgun (WGS) entry which is preliminary data.</text>
</comment>
<reference evidence="2 3" key="1">
    <citation type="submission" date="2023-02" db="EMBL/GenBank/DDBJ databases">
        <title>LHISI_Scaffold_Assembly.</title>
        <authorList>
            <person name="Stuart O.P."/>
            <person name="Cleave R."/>
            <person name="Magrath M.J.L."/>
            <person name="Mikheyev A.S."/>
        </authorList>
    </citation>
    <scope>NUCLEOTIDE SEQUENCE [LARGE SCALE GENOMIC DNA]</scope>
    <source>
        <strain evidence="2">Daus_M_001</strain>
        <tissue evidence="2">Leg muscle</tissue>
    </source>
</reference>
<dbReference type="InterPro" id="IPR036691">
    <property type="entry name" value="Endo/exonu/phosph_ase_sf"/>
</dbReference>
<protein>
    <recommendedName>
        <fullName evidence="1">Endonuclease/exonuclease/phosphatase domain-containing protein</fullName>
    </recommendedName>
</protein>
<accession>A0ABQ9I6L6</accession>
<dbReference type="EMBL" id="JARBHB010000002">
    <property type="protein sequence ID" value="KAJ8891623.1"/>
    <property type="molecule type" value="Genomic_DNA"/>
</dbReference>
<feature type="domain" description="Endonuclease/exonuclease/phosphatase" evidence="1">
    <location>
        <begin position="9"/>
        <end position="80"/>
    </location>
</feature>
<dbReference type="Pfam" id="PF14529">
    <property type="entry name" value="Exo_endo_phos_2"/>
    <property type="match status" value="1"/>
</dbReference>
<proteinExistence type="predicted"/>
<name>A0ABQ9I6L6_9NEOP</name>
<dbReference type="Proteomes" id="UP001159363">
    <property type="component" value="Chromosome 2"/>
</dbReference>
<dbReference type="InterPro" id="IPR005135">
    <property type="entry name" value="Endo/exonuclease/phosphatase"/>
</dbReference>
<gene>
    <name evidence="2" type="ORF">PR048_004151</name>
</gene>
<evidence type="ECO:0000313" key="3">
    <source>
        <dbReference type="Proteomes" id="UP001159363"/>
    </source>
</evidence>
<keyword evidence="3" id="KW-1185">Reference proteome</keyword>